<protein>
    <submittedName>
        <fullName evidence="1">Uncharacterized protein</fullName>
    </submittedName>
</protein>
<evidence type="ECO:0000313" key="2">
    <source>
        <dbReference type="Proteomes" id="UP001596540"/>
    </source>
</evidence>
<keyword evidence="2" id="KW-1185">Reference proteome</keyword>
<dbReference type="Proteomes" id="UP001596540">
    <property type="component" value="Unassembled WGS sequence"/>
</dbReference>
<organism evidence="1 2">
    <name type="scientific">Marinactinospora rubrisoli</name>
    <dbReference type="NCBI Taxonomy" id="2715399"/>
    <lineage>
        <taxon>Bacteria</taxon>
        <taxon>Bacillati</taxon>
        <taxon>Actinomycetota</taxon>
        <taxon>Actinomycetes</taxon>
        <taxon>Streptosporangiales</taxon>
        <taxon>Nocardiopsidaceae</taxon>
        <taxon>Marinactinospora</taxon>
    </lineage>
</organism>
<gene>
    <name evidence="1" type="ORF">ACFQRF_09710</name>
</gene>
<dbReference type="EMBL" id="JBHTBH010000004">
    <property type="protein sequence ID" value="MFC7328015.1"/>
    <property type="molecule type" value="Genomic_DNA"/>
</dbReference>
<dbReference type="RefSeq" id="WP_379870619.1">
    <property type="nucleotide sequence ID" value="NZ_JBHTBH010000004.1"/>
</dbReference>
<comment type="caution">
    <text evidence="1">The sequence shown here is derived from an EMBL/GenBank/DDBJ whole genome shotgun (WGS) entry which is preliminary data.</text>
</comment>
<evidence type="ECO:0000313" key="1">
    <source>
        <dbReference type="EMBL" id="MFC7328015.1"/>
    </source>
</evidence>
<proteinExistence type="predicted"/>
<accession>A0ABW2KFF6</accession>
<sequence length="128" mass="14482">MDDFLWIPGSGCRTNCRGDGIGRENGRNRPPVAALHFAWFTVDGRPERMEPTTPVPLKAARLHWRDAVPHWTPESGSPSPLTGKHGIQEFFREQHYRTSISWQKNTGLPVHVVFRDKPGMMRIAAIQG</sequence>
<reference evidence="2" key="1">
    <citation type="journal article" date="2019" name="Int. J. Syst. Evol. Microbiol.">
        <title>The Global Catalogue of Microorganisms (GCM) 10K type strain sequencing project: providing services to taxonomists for standard genome sequencing and annotation.</title>
        <authorList>
            <consortium name="The Broad Institute Genomics Platform"/>
            <consortium name="The Broad Institute Genome Sequencing Center for Infectious Disease"/>
            <person name="Wu L."/>
            <person name="Ma J."/>
        </authorList>
    </citation>
    <scope>NUCLEOTIDE SEQUENCE [LARGE SCALE GENOMIC DNA]</scope>
    <source>
        <strain evidence="2">CGMCC 4.7382</strain>
    </source>
</reference>
<name>A0ABW2KFF6_9ACTN</name>